<proteinExistence type="predicted"/>
<dbReference type="Proteomes" id="UP001142393">
    <property type="component" value="Unassembled WGS sequence"/>
</dbReference>
<name>A0A9W8NS56_9AGAR</name>
<keyword evidence="3" id="KW-1185">Reference proteome</keyword>
<evidence type="ECO:0000256" key="1">
    <source>
        <dbReference type="SAM" id="Phobius"/>
    </source>
</evidence>
<dbReference type="AlphaFoldDB" id="A0A9W8NS56"/>
<keyword evidence="1" id="KW-0812">Transmembrane</keyword>
<evidence type="ECO:0000313" key="2">
    <source>
        <dbReference type="EMBL" id="KAJ3739662.1"/>
    </source>
</evidence>
<sequence length="132" mass="15412">MYYDYVAMWLCAMCLSLTALLMITETSLKKWMGGFRNMMDSEVNPTNSKSTQVHRFCFCSHPCVCVCVYVYYLLWSLDFCNGERGEGFIYGEKFDSRQSIETTFQFIASMSANQDSESYDHIHIIHEEHEDT</sequence>
<reference evidence="2 3" key="1">
    <citation type="journal article" date="2023" name="Proc. Natl. Acad. Sci. U.S.A.">
        <title>A global phylogenomic analysis of the shiitake genus Lentinula.</title>
        <authorList>
            <person name="Sierra-Patev S."/>
            <person name="Min B."/>
            <person name="Naranjo-Ortiz M."/>
            <person name="Looney B."/>
            <person name="Konkel Z."/>
            <person name="Slot J.C."/>
            <person name="Sakamoto Y."/>
            <person name="Steenwyk J.L."/>
            <person name="Rokas A."/>
            <person name="Carro J."/>
            <person name="Camarero S."/>
            <person name="Ferreira P."/>
            <person name="Molpeceres G."/>
            <person name="Ruiz-Duenas F.J."/>
            <person name="Serrano A."/>
            <person name="Henrissat B."/>
            <person name="Drula E."/>
            <person name="Hughes K.W."/>
            <person name="Mata J.L."/>
            <person name="Ishikawa N.K."/>
            <person name="Vargas-Isla R."/>
            <person name="Ushijima S."/>
            <person name="Smith C.A."/>
            <person name="Donoghue J."/>
            <person name="Ahrendt S."/>
            <person name="Andreopoulos W."/>
            <person name="He G."/>
            <person name="LaButti K."/>
            <person name="Lipzen A."/>
            <person name="Ng V."/>
            <person name="Riley R."/>
            <person name="Sandor L."/>
            <person name="Barry K."/>
            <person name="Martinez A.T."/>
            <person name="Xiao Y."/>
            <person name="Gibbons J.G."/>
            <person name="Terashima K."/>
            <person name="Grigoriev I.V."/>
            <person name="Hibbett D."/>
        </authorList>
    </citation>
    <scope>NUCLEOTIDE SEQUENCE [LARGE SCALE GENOMIC DNA]</scope>
    <source>
        <strain evidence="2 3">TFB7810</strain>
    </source>
</reference>
<keyword evidence="1" id="KW-0472">Membrane</keyword>
<feature type="transmembrane region" description="Helical" evidence="1">
    <location>
        <begin position="6"/>
        <end position="28"/>
    </location>
</feature>
<dbReference type="EMBL" id="JANVFU010000017">
    <property type="protein sequence ID" value="KAJ3739662.1"/>
    <property type="molecule type" value="Genomic_DNA"/>
</dbReference>
<protein>
    <submittedName>
        <fullName evidence="2">Uncharacterized protein</fullName>
    </submittedName>
</protein>
<evidence type="ECO:0000313" key="3">
    <source>
        <dbReference type="Proteomes" id="UP001142393"/>
    </source>
</evidence>
<gene>
    <name evidence="2" type="ORF">DFH05DRAFT_1463591</name>
</gene>
<organism evidence="2 3">
    <name type="scientific">Lentinula detonsa</name>
    <dbReference type="NCBI Taxonomy" id="2804962"/>
    <lineage>
        <taxon>Eukaryota</taxon>
        <taxon>Fungi</taxon>
        <taxon>Dikarya</taxon>
        <taxon>Basidiomycota</taxon>
        <taxon>Agaricomycotina</taxon>
        <taxon>Agaricomycetes</taxon>
        <taxon>Agaricomycetidae</taxon>
        <taxon>Agaricales</taxon>
        <taxon>Marasmiineae</taxon>
        <taxon>Omphalotaceae</taxon>
        <taxon>Lentinula</taxon>
    </lineage>
</organism>
<accession>A0A9W8NS56</accession>
<keyword evidence="1" id="KW-1133">Transmembrane helix</keyword>
<comment type="caution">
    <text evidence="2">The sequence shown here is derived from an EMBL/GenBank/DDBJ whole genome shotgun (WGS) entry which is preliminary data.</text>
</comment>